<dbReference type="OrthoDB" id="10037534at2759"/>
<dbReference type="PANTHER" id="PTHR47767">
    <property type="entry name" value="ADHESION G PROTEIN-COUPLED RECEPTOR G7"/>
    <property type="match status" value="1"/>
</dbReference>
<feature type="transmembrane region" description="Helical" evidence="6">
    <location>
        <begin position="1793"/>
        <end position="1815"/>
    </location>
</feature>
<dbReference type="GO" id="GO:0007166">
    <property type="term" value="P:cell surface receptor signaling pathway"/>
    <property type="evidence" value="ECO:0007669"/>
    <property type="project" value="InterPro"/>
</dbReference>
<evidence type="ECO:0008006" key="11">
    <source>
        <dbReference type="Google" id="ProtNLM"/>
    </source>
</evidence>
<keyword evidence="3 6" id="KW-1133">Transmembrane helix</keyword>
<keyword evidence="10" id="KW-1185">Reference proteome</keyword>
<evidence type="ECO:0000256" key="4">
    <source>
        <dbReference type="ARBA" id="ARBA00023136"/>
    </source>
</evidence>
<keyword evidence="2 6" id="KW-0812">Transmembrane</keyword>
<dbReference type="Proteomes" id="UP000410492">
    <property type="component" value="Unassembled WGS sequence"/>
</dbReference>
<evidence type="ECO:0000256" key="5">
    <source>
        <dbReference type="ARBA" id="ARBA00023157"/>
    </source>
</evidence>
<sequence>MLEEPCILQESTNITVYLTHIVNQQRPMSYIHEVLELTSALVDITDLDLISQFLEQLANLENPDLNVTMRIINELLNLPESTFSRAQGLYNFTDKILVSMDKILERSGFVGELNLSNFKIFSDSILNISAIDFYEESYTKRFGTYTQTLHLDNFHCRLILYDINDKLSNCSNCDSRLIIVFFKSSTLFHKPPGYKIKYVMRFIMPALSDDEVTIKTVFQHENEGVTSCFNYEIGQNKGHWSHSALPVEISGYQFCDFNVLQYHAFIQINITEILERTLSHNGEIECILLEITVYMMEFGSKFVPEDVFVIAKFIEDKALLIAMESSLDGMANLVNEFMNLPAGLLQESEKEYHTSKTMLQCLELISQAYRYTVKIQRSNFYWYIGLPKSRKLTGFGIRINGSRYSVDLLYSRWKPNLDYEIYGDIIIKQSQKNFAFMIHFTNSLFSMSKETSTNIVGILSSDGTETVEVWYPLDTTITANQICHQLVGNAEAFREEPLAENKDEYFMCRLSGISYVTLVYDFINVTSAFHDIINNTTNEDSLIRILEILMKMLRDITALHIFLISQVFANLYYANRAILENSVSILDRLTQVNKQILEESEICFKATQSIIANFNRISSLLNESMKIQKEYTYFSLVLLNDVNRSDLGLIRFQHPDDLAKTFAIDISEVLLHSKKISKVIFTVYLTNVFFSPETDTGYIFNVNLPDCETVLSHSIVLRFPSTFNYSQYHCGYWNESWIYGGEIMSSSCVFFRQGFISLVARDESTINVTDYLRGLFNKSDKEKLQQLQSIVSRFASMFKAEDMELVALILQSIREDLDDLNSTVYVMNSLMKIPRDVLQQAGNQGALNSILTSINEIISRAKPQTIFAANFGVAKCRLCSATSISWTKEDSLSCSDTPDLEDVVATLYVDEHLVDQGIVCEAAITVFKNSELFVEPSGTNTSVILGISFYKKDDFNGGITLAFNKDIFDQDTCSFWRFSKTAGESSAWTSVSRAKINSTKNCFFNTLSYYTLTTSTLSTILDNILVYYNKEKDRLFHTKEALQNYRSEIDEENVCQVANILRHINHVHEDCDVAELAEMLSLIAKSYKSHLSLNSIENGCSWKVLYNTDRLLGTFKANIHLETEDVSFLVSENEADYILSCKETCSITQVQSSDEAIEFVTEGGCDAALLAPATYLNVPKKGRIQIQLFRDAVLFQGGDDLSEGVIVKVDDGIGARGTPYSIYYKDQSRNSNEKQFCGYWECADETGKWAVDSIPKIQSEMKICAVKQSDYFSLVKLVQNTTDELVNIENSTDTFTEKLRKVSKIIEEKCQILHPVDISIISDILGHFVYADKITVTELNRTAKIVNSLMDVPRQVLKLSQRSFSATDKVLYNLDQISLKTNAYSLVPDTYFYSINIDLNQNISGFTIAQKDPNNYIVNYLARGTTIEDVAANSFVSGVLLSKEVLDQLSEMKADQRRMIANIFFKDSLFNDMSRRNVNVSVVNGVLIPGIDGSLKGHVNVFYKMSKFKQIKSCDFWKYLETPQGSWKADVTPTIINSTVVCAYNHITHFAMLINNDDDNFDDPDTDFILSLITTVNCLLSILGLMGIVLTAIVFERWRRNTGNQILLHFSFAISIKMVMLYASSGIYQIVGTKSVWCHITGGILHYAILSESCWMLIIAILQFKRFVEVLGGPPKYILWKACICGWVFPAFPVIFLVATNEDGYTKGHLHLCYPSDLGLYLGVWLPLIIILTINCVIFSFIIYNVCHKKTETREPVNSEKLFQWRLALLLFSMLGLTWLFGFFSLIDGAVFFTYLFCFSATLQGFVMFLFFIVFNKSTRMLYMQSLKMWLYSKGFK</sequence>
<comment type="subcellular location">
    <subcellularLocation>
        <location evidence="1">Membrane</location>
        <topology evidence="1">Multi-pass membrane protein</topology>
    </subcellularLocation>
</comment>
<feature type="domain" description="G-protein coupled receptors family 2 profile 2" evidence="8">
    <location>
        <begin position="1570"/>
        <end position="1816"/>
    </location>
</feature>
<evidence type="ECO:0000313" key="9">
    <source>
        <dbReference type="EMBL" id="VEN37635.1"/>
    </source>
</evidence>
<gene>
    <name evidence="9" type="ORF">CALMAC_LOCUS2827</name>
</gene>
<dbReference type="GO" id="GO:0004930">
    <property type="term" value="F:G protein-coupled receptor activity"/>
    <property type="evidence" value="ECO:0007669"/>
    <property type="project" value="InterPro"/>
</dbReference>
<dbReference type="Gene3D" id="1.20.1070.10">
    <property type="entry name" value="Rhodopsin 7-helix transmembrane proteins"/>
    <property type="match status" value="1"/>
</dbReference>
<dbReference type="EMBL" id="CAACVG010003589">
    <property type="protein sequence ID" value="VEN37635.1"/>
    <property type="molecule type" value="Genomic_DNA"/>
</dbReference>
<organism evidence="9 10">
    <name type="scientific">Callosobruchus maculatus</name>
    <name type="common">Southern cowpea weevil</name>
    <name type="synonym">Pulse bruchid</name>
    <dbReference type="NCBI Taxonomy" id="64391"/>
    <lineage>
        <taxon>Eukaryota</taxon>
        <taxon>Metazoa</taxon>
        <taxon>Ecdysozoa</taxon>
        <taxon>Arthropoda</taxon>
        <taxon>Hexapoda</taxon>
        <taxon>Insecta</taxon>
        <taxon>Pterygota</taxon>
        <taxon>Neoptera</taxon>
        <taxon>Endopterygota</taxon>
        <taxon>Coleoptera</taxon>
        <taxon>Polyphaga</taxon>
        <taxon>Cucujiformia</taxon>
        <taxon>Chrysomeloidea</taxon>
        <taxon>Chrysomelidae</taxon>
        <taxon>Bruchinae</taxon>
        <taxon>Bruchini</taxon>
        <taxon>Callosobruchus</taxon>
    </lineage>
</organism>
<evidence type="ECO:0000256" key="6">
    <source>
        <dbReference type="SAM" id="Phobius"/>
    </source>
</evidence>
<dbReference type="InterPro" id="IPR057244">
    <property type="entry name" value="GAIN_B"/>
</dbReference>
<feature type="domain" description="GAIN-B" evidence="7">
    <location>
        <begin position="1404"/>
        <end position="1560"/>
    </location>
</feature>
<dbReference type="InterPro" id="IPR000832">
    <property type="entry name" value="GPCR_2_secretin-like"/>
</dbReference>
<evidence type="ECO:0000256" key="1">
    <source>
        <dbReference type="ARBA" id="ARBA00004141"/>
    </source>
</evidence>
<dbReference type="InterPro" id="IPR053066">
    <property type="entry name" value="ADGR_G7"/>
</dbReference>
<evidence type="ECO:0000259" key="8">
    <source>
        <dbReference type="PROSITE" id="PS50261"/>
    </source>
</evidence>
<dbReference type="GO" id="GO:0016020">
    <property type="term" value="C:membrane"/>
    <property type="evidence" value="ECO:0007669"/>
    <property type="project" value="UniProtKB-SubCell"/>
</dbReference>
<dbReference type="CDD" id="cd15040">
    <property type="entry name" value="7tmB2_Adhesion"/>
    <property type="match status" value="1"/>
</dbReference>
<evidence type="ECO:0000256" key="2">
    <source>
        <dbReference type="ARBA" id="ARBA00022692"/>
    </source>
</evidence>
<name>A0A653BQR2_CALMS</name>
<reference evidence="9 10" key="1">
    <citation type="submission" date="2019-01" db="EMBL/GenBank/DDBJ databases">
        <authorList>
            <person name="Sayadi A."/>
        </authorList>
    </citation>
    <scope>NUCLEOTIDE SEQUENCE [LARGE SCALE GENOMIC DNA]</scope>
</reference>
<evidence type="ECO:0000259" key="7">
    <source>
        <dbReference type="PROSITE" id="PS50221"/>
    </source>
</evidence>
<feature type="transmembrane region" description="Helical" evidence="6">
    <location>
        <begin position="1606"/>
        <end position="1624"/>
    </location>
</feature>
<dbReference type="PANTHER" id="PTHR47767:SF1">
    <property type="entry name" value="ADHESION G PROTEIN-COUPLED RECEPTOR G7"/>
    <property type="match status" value="1"/>
</dbReference>
<feature type="transmembrane region" description="Helical" evidence="6">
    <location>
        <begin position="1568"/>
        <end position="1594"/>
    </location>
</feature>
<feature type="transmembrane region" description="Helical" evidence="6">
    <location>
        <begin position="1767"/>
        <end position="1787"/>
    </location>
</feature>
<accession>A0A653BQR2</accession>
<dbReference type="InterPro" id="IPR046338">
    <property type="entry name" value="GAIN_dom_sf"/>
</dbReference>
<keyword evidence="5" id="KW-1015">Disulfide bond</keyword>
<dbReference type="PROSITE" id="PS50221">
    <property type="entry name" value="GAIN_B"/>
    <property type="match status" value="1"/>
</dbReference>
<feature type="transmembrane region" description="Helical" evidence="6">
    <location>
        <begin position="1677"/>
        <end position="1699"/>
    </location>
</feature>
<keyword evidence="4 6" id="KW-0472">Membrane</keyword>
<evidence type="ECO:0000313" key="10">
    <source>
        <dbReference type="Proteomes" id="UP000410492"/>
    </source>
</evidence>
<evidence type="ECO:0000256" key="3">
    <source>
        <dbReference type="ARBA" id="ARBA00022989"/>
    </source>
</evidence>
<feature type="transmembrane region" description="Helical" evidence="6">
    <location>
        <begin position="1719"/>
        <end position="1746"/>
    </location>
</feature>
<dbReference type="Gene3D" id="2.60.220.50">
    <property type="match status" value="1"/>
</dbReference>
<proteinExistence type="predicted"/>
<protein>
    <recommendedName>
        <fullName evidence="11">G-protein coupled receptors family 2 profile 2 domain-containing protein</fullName>
    </recommendedName>
</protein>
<dbReference type="InterPro" id="IPR017981">
    <property type="entry name" value="GPCR_2-like_7TM"/>
</dbReference>
<dbReference type="PROSITE" id="PS50261">
    <property type="entry name" value="G_PROTEIN_RECEP_F2_4"/>
    <property type="match status" value="1"/>
</dbReference>
<feature type="transmembrane region" description="Helical" evidence="6">
    <location>
        <begin position="1644"/>
        <end position="1665"/>
    </location>
</feature>
<dbReference type="Pfam" id="PF00002">
    <property type="entry name" value="7tm_2"/>
    <property type="match status" value="1"/>
</dbReference>